<proteinExistence type="predicted"/>
<dbReference type="HOGENOM" id="CLU_1706650_0_0_1"/>
<evidence type="ECO:0000256" key="1">
    <source>
        <dbReference type="SAM" id="MobiDB-lite"/>
    </source>
</evidence>
<reference evidence="3" key="1">
    <citation type="journal article" date="2013" name="Science">
        <title>The Amborella genome and the evolution of flowering plants.</title>
        <authorList>
            <consortium name="Amborella Genome Project"/>
        </authorList>
    </citation>
    <scope>NUCLEOTIDE SEQUENCE [LARGE SCALE GENOMIC DNA]</scope>
</reference>
<feature type="region of interest" description="Disordered" evidence="1">
    <location>
        <begin position="1"/>
        <end position="47"/>
    </location>
</feature>
<dbReference type="PANTHER" id="PTHR34214:SF1">
    <property type="entry name" value="DUF1230 FAMILY PROTEIN"/>
    <property type="match status" value="1"/>
</dbReference>
<dbReference type="AlphaFoldDB" id="W1NXH3"/>
<evidence type="ECO:0000313" key="2">
    <source>
        <dbReference type="EMBL" id="ERN02307.1"/>
    </source>
</evidence>
<evidence type="ECO:0000313" key="3">
    <source>
        <dbReference type="Proteomes" id="UP000017836"/>
    </source>
</evidence>
<feature type="compositionally biased region" description="Low complexity" evidence="1">
    <location>
        <begin position="16"/>
        <end position="34"/>
    </location>
</feature>
<dbReference type="PANTHER" id="PTHR34214">
    <property type="match status" value="1"/>
</dbReference>
<keyword evidence="3" id="KW-1185">Reference proteome</keyword>
<dbReference type="Pfam" id="PF06799">
    <property type="entry name" value="CGLD27-like"/>
    <property type="match status" value="1"/>
</dbReference>
<dbReference type="InterPro" id="IPR009631">
    <property type="entry name" value="CGLD27-like"/>
</dbReference>
<accession>W1NXH3</accession>
<gene>
    <name evidence="2" type="ORF">AMTR_s00084p00115210</name>
</gene>
<dbReference type="EMBL" id="KI394648">
    <property type="protein sequence ID" value="ERN02307.1"/>
    <property type="molecule type" value="Genomic_DNA"/>
</dbReference>
<feature type="compositionally biased region" description="Polar residues" evidence="1">
    <location>
        <begin position="35"/>
        <end position="47"/>
    </location>
</feature>
<protein>
    <submittedName>
        <fullName evidence="2">Uncharacterized protein</fullName>
    </submittedName>
</protein>
<dbReference type="Gramene" id="ERN02307">
    <property type="protein sequence ID" value="ERN02307"/>
    <property type="gene ID" value="AMTR_s00084p00115210"/>
</dbReference>
<dbReference type="Proteomes" id="UP000017836">
    <property type="component" value="Unassembled WGS sequence"/>
</dbReference>
<organism evidence="2 3">
    <name type="scientific">Amborella trichopoda</name>
    <dbReference type="NCBI Taxonomy" id="13333"/>
    <lineage>
        <taxon>Eukaryota</taxon>
        <taxon>Viridiplantae</taxon>
        <taxon>Streptophyta</taxon>
        <taxon>Embryophyta</taxon>
        <taxon>Tracheophyta</taxon>
        <taxon>Spermatophyta</taxon>
        <taxon>Magnoliopsida</taxon>
        <taxon>Amborellales</taxon>
        <taxon>Amborellaceae</taxon>
        <taxon>Amborella</taxon>
    </lineage>
</organism>
<name>W1NXH3_AMBTC</name>
<sequence length="154" mass="16433">MENGFSPPFPTVRNHPPLFSTTTPPPLHLSVTSPKASNGDQYLSSNGGQTKIKRRVRIWDCLVPLEQQRVREYKALASSALFSWAAGNVGHKGQRLAAVGPGFAVLLGWPTACFGAMLHHNNLGLNSLDSEREVMSSLVGSACVGLVVANLAAL</sequence>